<dbReference type="EMBL" id="CAVMBE010000091">
    <property type="protein sequence ID" value="CAK4033672.1"/>
    <property type="molecule type" value="Genomic_DNA"/>
</dbReference>
<gene>
    <name evidence="2" type="ORF">LECACI_7A008830</name>
</gene>
<accession>A0AAI8Z739</accession>
<dbReference type="AlphaFoldDB" id="A0AAI8Z739"/>
<comment type="caution">
    <text evidence="2">The sequence shown here is derived from an EMBL/GenBank/DDBJ whole genome shotgun (WGS) entry which is preliminary data.</text>
</comment>
<dbReference type="GO" id="GO:0016787">
    <property type="term" value="F:hydrolase activity"/>
    <property type="evidence" value="ECO:0007669"/>
    <property type="project" value="UniProtKB-KW"/>
</dbReference>
<reference evidence="2" key="1">
    <citation type="submission" date="2023-11" db="EMBL/GenBank/DDBJ databases">
        <authorList>
            <person name="Alioto T."/>
            <person name="Alioto T."/>
            <person name="Gomez Garrido J."/>
        </authorList>
    </citation>
    <scope>NUCLEOTIDE SEQUENCE</scope>
</reference>
<protein>
    <submittedName>
        <fullName evidence="2">Related to epoxide hydrolase</fullName>
    </submittedName>
</protein>
<dbReference type="InterPro" id="IPR029058">
    <property type="entry name" value="AB_hydrolase_fold"/>
</dbReference>
<organism evidence="2 3">
    <name type="scientific">Lecanosticta acicola</name>
    <dbReference type="NCBI Taxonomy" id="111012"/>
    <lineage>
        <taxon>Eukaryota</taxon>
        <taxon>Fungi</taxon>
        <taxon>Dikarya</taxon>
        <taxon>Ascomycota</taxon>
        <taxon>Pezizomycotina</taxon>
        <taxon>Dothideomycetes</taxon>
        <taxon>Dothideomycetidae</taxon>
        <taxon>Mycosphaerellales</taxon>
        <taxon>Mycosphaerellaceae</taxon>
        <taxon>Lecanosticta</taxon>
    </lineage>
</organism>
<proteinExistence type="predicted"/>
<feature type="region of interest" description="Disordered" evidence="1">
    <location>
        <begin position="1"/>
        <end position="20"/>
    </location>
</feature>
<name>A0AAI8Z739_9PEZI</name>
<evidence type="ECO:0000313" key="3">
    <source>
        <dbReference type="Proteomes" id="UP001296104"/>
    </source>
</evidence>
<feature type="compositionally biased region" description="Basic and acidic residues" evidence="1">
    <location>
        <begin position="1"/>
        <end position="16"/>
    </location>
</feature>
<sequence>MASIDEKTLDWTHEDPPMSTPLEDVTQYWLTDCISTSLSPSRHLLTPGNIDANGNPAWHIHKPLGLNWILKEAAPVPEVWTETAGNLKSFRQHDEGGRSTAMQRPEALL</sequence>
<feature type="region of interest" description="Disordered" evidence="1">
    <location>
        <begin position="90"/>
        <end position="109"/>
    </location>
</feature>
<dbReference type="Gene3D" id="3.40.50.1820">
    <property type="entry name" value="alpha/beta hydrolase"/>
    <property type="match status" value="1"/>
</dbReference>
<evidence type="ECO:0000256" key="1">
    <source>
        <dbReference type="SAM" id="MobiDB-lite"/>
    </source>
</evidence>
<keyword evidence="3" id="KW-1185">Reference proteome</keyword>
<dbReference type="Proteomes" id="UP001296104">
    <property type="component" value="Unassembled WGS sequence"/>
</dbReference>
<keyword evidence="2" id="KW-0378">Hydrolase</keyword>
<evidence type="ECO:0000313" key="2">
    <source>
        <dbReference type="EMBL" id="CAK4033672.1"/>
    </source>
</evidence>